<evidence type="ECO:0000313" key="3">
    <source>
        <dbReference type="Proteomes" id="UP001634413"/>
    </source>
</evidence>
<organism evidence="2 3">
    <name type="scientific">Finegoldia dalianensis</name>
    <dbReference type="NCBI Taxonomy" id="3145239"/>
    <lineage>
        <taxon>Bacteria</taxon>
        <taxon>Bacillati</taxon>
        <taxon>Bacillota</taxon>
        <taxon>Tissierellia</taxon>
        <taxon>Tissierellales</taxon>
        <taxon>Peptoniphilaceae</taxon>
        <taxon>Finegoldia</taxon>
    </lineage>
</organism>
<evidence type="ECO:0000313" key="2">
    <source>
        <dbReference type="EMBL" id="MFN2102907.1"/>
    </source>
</evidence>
<name>A0ABW9KDY8_9FIRM</name>
<feature type="transmembrane region" description="Helical" evidence="1">
    <location>
        <begin position="44"/>
        <end position="69"/>
    </location>
</feature>
<protein>
    <submittedName>
        <fullName evidence="2">Uncharacterized protein</fullName>
    </submittedName>
</protein>
<reference evidence="2 3" key="1">
    <citation type="journal article" date="2024" name="Anaerobe">
        <title>The identification of Finegoldia dalianensis sp. nov., isolated from the pus of a patient with skin abscess and genomic analysis of the strains belonging to Finegoldia genus.</title>
        <authorList>
            <person name="Li Y."/>
            <person name="Wang Y."/>
            <person name="Xiao D."/>
            <person name="Wang J."/>
            <person name="Jin D."/>
        </authorList>
    </citation>
    <scope>NUCLEOTIDE SEQUENCE [LARGE SCALE GENOMIC DNA]</scope>
    <source>
        <strain evidence="2 3">LY240594</strain>
    </source>
</reference>
<dbReference type="RefSeq" id="WP_412702048.1">
    <property type="nucleotide sequence ID" value="NZ_JBDLBQ010000007.1"/>
</dbReference>
<dbReference type="EMBL" id="JBDLBQ010000007">
    <property type="protein sequence ID" value="MFN2102907.1"/>
    <property type="molecule type" value="Genomic_DNA"/>
</dbReference>
<accession>A0ABW9KDY8</accession>
<keyword evidence="3" id="KW-1185">Reference proteome</keyword>
<sequence length="74" mass="8768">MPIYYIHKKTTNKGEKTMENYLNYKQRCTKRAKREKEEVENAKLLVDGILISLSFFGMIATMVILNLMFTEILY</sequence>
<proteinExistence type="predicted"/>
<keyword evidence="1" id="KW-0472">Membrane</keyword>
<comment type="caution">
    <text evidence="2">The sequence shown here is derived from an EMBL/GenBank/DDBJ whole genome shotgun (WGS) entry which is preliminary data.</text>
</comment>
<dbReference type="Proteomes" id="UP001634413">
    <property type="component" value="Unassembled WGS sequence"/>
</dbReference>
<keyword evidence="1" id="KW-1133">Transmembrane helix</keyword>
<gene>
    <name evidence="2" type="ORF">ABDJ34_08330</name>
</gene>
<keyword evidence="1" id="KW-0812">Transmembrane</keyword>
<evidence type="ECO:0000256" key="1">
    <source>
        <dbReference type="SAM" id="Phobius"/>
    </source>
</evidence>